<proteinExistence type="inferred from homology"/>
<evidence type="ECO:0000313" key="5">
    <source>
        <dbReference type="EMBL" id="MFD2256119.1"/>
    </source>
</evidence>
<comment type="similarity">
    <text evidence="2">Belongs to the prokaryotic Ku family.</text>
</comment>
<name>A0ABW5D6Y9_9BACT</name>
<reference evidence="6" key="1">
    <citation type="journal article" date="2019" name="Int. J. Syst. Evol. Microbiol.">
        <title>The Global Catalogue of Microorganisms (GCM) 10K type strain sequencing project: providing services to taxonomists for standard genome sequencing and annotation.</title>
        <authorList>
            <consortium name="The Broad Institute Genomics Platform"/>
            <consortium name="The Broad Institute Genome Sequencing Center for Infectious Disease"/>
            <person name="Wu L."/>
            <person name="Ma J."/>
        </authorList>
    </citation>
    <scope>NUCLEOTIDE SEQUENCE [LARGE SCALE GENOMIC DNA]</scope>
    <source>
        <strain evidence="6">CGMCC 4.7106</strain>
    </source>
</reference>
<feature type="domain" description="Ku" evidence="4">
    <location>
        <begin position="53"/>
        <end position="181"/>
    </location>
</feature>
<dbReference type="SUPFAM" id="SSF100939">
    <property type="entry name" value="SPOC domain-like"/>
    <property type="match status" value="1"/>
</dbReference>
<keyword evidence="2" id="KW-0233">DNA recombination</keyword>
<evidence type="ECO:0000256" key="3">
    <source>
        <dbReference type="SAM" id="MobiDB-lite"/>
    </source>
</evidence>
<dbReference type="InterPro" id="IPR009187">
    <property type="entry name" value="Prok_Ku"/>
</dbReference>
<evidence type="ECO:0000256" key="1">
    <source>
        <dbReference type="ARBA" id="ARBA00023125"/>
    </source>
</evidence>
<accession>A0ABW5D6Y9</accession>
<comment type="caution">
    <text evidence="5">The sequence shown here is derived from an EMBL/GenBank/DDBJ whole genome shotgun (WGS) entry which is preliminary data.</text>
</comment>
<organism evidence="5 6">
    <name type="scientific">Luteolibacter algae</name>
    <dbReference type="NCBI Taxonomy" id="454151"/>
    <lineage>
        <taxon>Bacteria</taxon>
        <taxon>Pseudomonadati</taxon>
        <taxon>Verrucomicrobiota</taxon>
        <taxon>Verrucomicrobiia</taxon>
        <taxon>Verrucomicrobiales</taxon>
        <taxon>Verrucomicrobiaceae</taxon>
        <taxon>Luteolibacter</taxon>
    </lineage>
</organism>
<dbReference type="InterPro" id="IPR016194">
    <property type="entry name" value="SPOC-like_C_dom_sf"/>
</dbReference>
<keyword evidence="2" id="KW-0227">DNA damage</keyword>
<feature type="compositionally biased region" description="Low complexity" evidence="3">
    <location>
        <begin position="266"/>
        <end position="277"/>
    </location>
</feature>
<protein>
    <recommendedName>
        <fullName evidence="2">Non-homologous end joining protein Ku</fullName>
    </recommendedName>
</protein>
<feature type="compositionally biased region" description="Basic residues" evidence="3">
    <location>
        <begin position="280"/>
        <end position="303"/>
    </location>
</feature>
<evidence type="ECO:0000259" key="4">
    <source>
        <dbReference type="SMART" id="SM00559"/>
    </source>
</evidence>
<feature type="region of interest" description="Disordered" evidence="3">
    <location>
        <begin position="232"/>
        <end position="315"/>
    </location>
</feature>
<dbReference type="SMART" id="SM00559">
    <property type="entry name" value="Ku78"/>
    <property type="match status" value="1"/>
</dbReference>
<evidence type="ECO:0000313" key="6">
    <source>
        <dbReference type="Proteomes" id="UP001597375"/>
    </source>
</evidence>
<dbReference type="PIRSF" id="PIRSF006493">
    <property type="entry name" value="Prok_Ku"/>
    <property type="match status" value="1"/>
</dbReference>
<dbReference type="Pfam" id="PF02735">
    <property type="entry name" value="Ku"/>
    <property type="match status" value="1"/>
</dbReference>
<dbReference type="InterPro" id="IPR006164">
    <property type="entry name" value="DNA_bd_Ku70/Ku80"/>
</dbReference>
<gene>
    <name evidence="2" type="primary">ku</name>
    <name evidence="5" type="ORF">ACFSSA_05465</name>
</gene>
<dbReference type="CDD" id="cd00789">
    <property type="entry name" value="KU_like"/>
    <property type="match status" value="1"/>
</dbReference>
<dbReference type="HAMAP" id="MF_01875">
    <property type="entry name" value="Prokaryotic_Ku"/>
    <property type="match status" value="1"/>
</dbReference>
<dbReference type="PANTHER" id="PTHR41251:SF1">
    <property type="entry name" value="NON-HOMOLOGOUS END JOINING PROTEIN KU"/>
    <property type="match status" value="1"/>
</dbReference>
<comment type="function">
    <text evidence="2">With LigD forms a non-homologous end joining (NHEJ) DNA repair enzyme, which repairs dsDNA breaks with reduced fidelity. Binds linear dsDNA with 5'- and 3'- overhangs but not closed circular dsDNA nor ssDNA. Recruits and stimulates the ligase activity of LigD.</text>
</comment>
<dbReference type="PANTHER" id="PTHR41251">
    <property type="entry name" value="NON-HOMOLOGOUS END JOINING PROTEIN KU"/>
    <property type="match status" value="1"/>
</dbReference>
<dbReference type="EMBL" id="JBHUIT010000003">
    <property type="protein sequence ID" value="MFD2256119.1"/>
    <property type="molecule type" value="Genomic_DNA"/>
</dbReference>
<comment type="subunit">
    <text evidence="2">Homodimer. Interacts with LigD.</text>
</comment>
<dbReference type="Gene3D" id="2.40.290.10">
    <property type="match status" value="1"/>
</dbReference>
<evidence type="ECO:0000256" key="2">
    <source>
        <dbReference type="HAMAP-Rule" id="MF_01875"/>
    </source>
</evidence>
<keyword evidence="1 2" id="KW-0238">DNA-binding</keyword>
<dbReference type="RefSeq" id="WP_386819070.1">
    <property type="nucleotide sequence ID" value="NZ_JBHUIT010000003.1"/>
</dbReference>
<sequence length="315" mass="35405">MARAIWKGSIAFGLVNIPVALTSAESRPDIQLHMVDSSNHARIRYERVNADTGEEVPWDRMVKAYEHDDGKFVLLTKDELDTVQPELTKTIEISEFVDLLEIDPILFDKPYYLEPEKRGRKAYALLREALRKTNKAGISRVVIRTREYLSAMFVRDDVLILMLLRFPQEIKKVSTLELPASGDNAWKPVKKEMDLAVKLIGDMTEEWKPADIHDEYRESLMAYIEKKISKGDAVSDVRDPDDGDDDSSSENVVDLASYLEKSVQQASGKKSSGTSDGKTAKKPTRKTPAKKAPAKKTTRKNASKKSSSTKSKKSA</sequence>
<dbReference type="NCBIfam" id="TIGR02772">
    <property type="entry name" value="Ku_bact"/>
    <property type="match status" value="1"/>
</dbReference>
<keyword evidence="2" id="KW-0234">DNA repair</keyword>
<dbReference type="Proteomes" id="UP001597375">
    <property type="component" value="Unassembled WGS sequence"/>
</dbReference>
<keyword evidence="6" id="KW-1185">Reference proteome</keyword>